<dbReference type="Gene3D" id="1.10.533.10">
    <property type="entry name" value="Death Domain, Fas"/>
    <property type="match status" value="1"/>
</dbReference>
<accession>A0AAN0J6R7</accession>
<dbReference type="EnsemblMetazoa" id="XM_019996824.1">
    <property type="protein sequence ID" value="XP_019852383.1"/>
    <property type="gene ID" value="LOC109582174"/>
</dbReference>
<evidence type="ECO:0000256" key="1">
    <source>
        <dbReference type="SAM" id="MobiDB-lite"/>
    </source>
</evidence>
<dbReference type="RefSeq" id="XP_019852383.1">
    <property type="nucleotide sequence ID" value="XM_019996824.1"/>
</dbReference>
<organism evidence="2 3">
    <name type="scientific">Amphimedon queenslandica</name>
    <name type="common">Sponge</name>
    <dbReference type="NCBI Taxonomy" id="400682"/>
    <lineage>
        <taxon>Eukaryota</taxon>
        <taxon>Metazoa</taxon>
        <taxon>Porifera</taxon>
        <taxon>Demospongiae</taxon>
        <taxon>Heteroscleromorpha</taxon>
        <taxon>Haplosclerida</taxon>
        <taxon>Niphatidae</taxon>
        <taxon>Amphimedon</taxon>
    </lineage>
</organism>
<sequence length="354" mass="40840">MATRGTSEDFMNVCDRELGIDDFYDVYDEIKPLSAHWKQIAISFRLRINTINTIEAKHNGKVLNCLQEVLECWLKKDYDYERHGVPCWRKVCVAVKEGADDPALADEIAQEHPATGGATPHTRTTRARGAGSTASISTPSIYIPQTITDFELHRELFEIQEQFAEAVQHTIKYYSQKGYKVPEFIDYITAHITTLLGPEHTPDKAQAVRKELKEITTIADFFGLLQDKYTSWFKHEPITKLVYEKDVNENPYEDEDDLLDYMQDEFINPDYIEKAVRYWSRYQSRLHDYFKKCITVADSASYGITDAPPGKKIVVVKVDRGNYNQNDVYFLRKAIPPDLDKPDLKLYLCQVLSN</sequence>
<proteinExistence type="predicted"/>
<evidence type="ECO:0008006" key="4">
    <source>
        <dbReference type="Google" id="ProtNLM"/>
    </source>
</evidence>
<protein>
    <recommendedName>
        <fullName evidence="4">Death domain-containing protein</fullName>
    </recommendedName>
</protein>
<feature type="region of interest" description="Disordered" evidence="1">
    <location>
        <begin position="111"/>
        <end position="133"/>
    </location>
</feature>
<dbReference type="Proteomes" id="UP000007879">
    <property type="component" value="Unassembled WGS sequence"/>
</dbReference>
<keyword evidence="3" id="KW-1185">Reference proteome</keyword>
<evidence type="ECO:0000313" key="2">
    <source>
        <dbReference type="EnsemblMetazoa" id="XP_019852383.1"/>
    </source>
</evidence>
<dbReference type="GeneID" id="109582174"/>
<reference evidence="3" key="1">
    <citation type="journal article" date="2010" name="Nature">
        <title>The Amphimedon queenslandica genome and the evolution of animal complexity.</title>
        <authorList>
            <person name="Srivastava M."/>
            <person name="Simakov O."/>
            <person name="Chapman J."/>
            <person name="Fahey B."/>
            <person name="Gauthier M.E."/>
            <person name="Mitros T."/>
            <person name="Richards G.S."/>
            <person name="Conaco C."/>
            <person name="Dacre M."/>
            <person name="Hellsten U."/>
            <person name="Larroux C."/>
            <person name="Putnam N.H."/>
            <person name="Stanke M."/>
            <person name="Adamska M."/>
            <person name="Darling A."/>
            <person name="Degnan S.M."/>
            <person name="Oakley T.H."/>
            <person name="Plachetzki D.C."/>
            <person name="Zhai Y."/>
            <person name="Adamski M."/>
            <person name="Calcino A."/>
            <person name="Cummins S.F."/>
            <person name="Goodstein D.M."/>
            <person name="Harris C."/>
            <person name="Jackson D.J."/>
            <person name="Leys S.P."/>
            <person name="Shu S."/>
            <person name="Woodcroft B.J."/>
            <person name="Vervoort M."/>
            <person name="Kosik K.S."/>
            <person name="Manning G."/>
            <person name="Degnan B.M."/>
            <person name="Rokhsar D.S."/>
        </authorList>
    </citation>
    <scope>NUCLEOTIDE SEQUENCE [LARGE SCALE GENOMIC DNA]</scope>
</reference>
<evidence type="ECO:0000313" key="3">
    <source>
        <dbReference type="Proteomes" id="UP000007879"/>
    </source>
</evidence>
<dbReference type="KEGG" id="aqu:109582174"/>
<name>A0AAN0J6R7_AMPQE</name>
<feature type="compositionally biased region" description="Low complexity" evidence="1">
    <location>
        <begin position="113"/>
        <end position="133"/>
    </location>
</feature>
<dbReference type="InterPro" id="IPR011029">
    <property type="entry name" value="DEATH-like_dom_sf"/>
</dbReference>
<reference evidence="2" key="2">
    <citation type="submission" date="2024-06" db="UniProtKB">
        <authorList>
            <consortium name="EnsemblMetazoa"/>
        </authorList>
    </citation>
    <scope>IDENTIFICATION</scope>
</reference>
<dbReference type="AlphaFoldDB" id="A0AAN0J6R7"/>